<dbReference type="InterPro" id="IPR000182">
    <property type="entry name" value="GNAT_dom"/>
</dbReference>
<gene>
    <name evidence="2" type="ORF">FQY83_00205</name>
</gene>
<dbReference type="RefSeq" id="WP_146383990.1">
    <property type="nucleotide sequence ID" value="NZ_VOHK01000001.1"/>
</dbReference>
<proteinExistence type="predicted"/>
<dbReference type="InterPro" id="IPR051531">
    <property type="entry name" value="N-acetyltransferase"/>
</dbReference>
<accession>A0A5C5UAD6</accession>
<keyword evidence="3" id="KW-1185">Reference proteome</keyword>
<sequence length="183" mass="20695">MLPSDIRLETERLLLRLPRIEDFDRYAELQAHEEATRHIGGVQPPHAAWRKFLQMPGAWALQGFAMFAVVEKASGRWIGQMGPWRPFGWPGNEIGYAFHPDAWGRGYAVESAVATIDWAFANLGWREIIHCIAPDNVASQKVATRLGSVRKGPGKLPPPLDEARVDIWGQTRAEWDANRKRFA</sequence>
<dbReference type="Proteomes" id="UP000319980">
    <property type="component" value="Unassembled WGS sequence"/>
</dbReference>
<dbReference type="OrthoDB" id="9801656at2"/>
<feature type="domain" description="N-acetyltransferase" evidence="1">
    <location>
        <begin position="13"/>
        <end position="174"/>
    </location>
</feature>
<dbReference type="GO" id="GO:0016747">
    <property type="term" value="F:acyltransferase activity, transferring groups other than amino-acyl groups"/>
    <property type="evidence" value="ECO:0007669"/>
    <property type="project" value="InterPro"/>
</dbReference>
<dbReference type="PROSITE" id="PS51186">
    <property type="entry name" value="GNAT"/>
    <property type="match status" value="1"/>
</dbReference>
<dbReference type="SUPFAM" id="SSF55729">
    <property type="entry name" value="Acyl-CoA N-acyltransferases (Nat)"/>
    <property type="match status" value="1"/>
</dbReference>
<name>A0A5C5UAD6_9GAMM</name>
<dbReference type="AlphaFoldDB" id="A0A5C5UAD6"/>
<evidence type="ECO:0000259" key="1">
    <source>
        <dbReference type="PROSITE" id="PS51186"/>
    </source>
</evidence>
<keyword evidence="2" id="KW-0808">Transferase</keyword>
<dbReference type="PANTHER" id="PTHR43792">
    <property type="entry name" value="GNAT FAMILY, PUTATIVE (AFU_ORTHOLOGUE AFUA_3G00765)-RELATED-RELATED"/>
    <property type="match status" value="1"/>
</dbReference>
<organism evidence="2 3">
    <name type="scientific">Luteimonas marina</name>
    <dbReference type="NCBI Taxonomy" id="488485"/>
    <lineage>
        <taxon>Bacteria</taxon>
        <taxon>Pseudomonadati</taxon>
        <taxon>Pseudomonadota</taxon>
        <taxon>Gammaproteobacteria</taxon>
        <taxon>Lysobacterales</taxon>
        <taxon>Lysobacteraceae</taxon>
        <taxon>Luteimonas</taxon>
    </lineage>
</organism>
<dbReference type="InterPro" id="IPR016181">
    <property type="entry name" value="Acyl_CoA_acyltransferase"/>
</dbReference>
<evidence type="ECO:0000313" key="2">
    <source>
        <dbReference type="EMBL" id="TWT23114.1"/>
    </source>
</evidence>
<dbReference type="Pfam" id="PF13302">
    <property type="entry name" value="Acetyltransf_3"/>
    <property type="match status" value="1"/>
</dbReference>
<dbReference type="Gene3D" id="3.40.630.30">
    <property type="match status" value="1"/>
</dbReference>
<dbReference type="EMBL" id="VOHK01000001">
    <property type="protein sequence ID" value="TWT23114.1"/>
    <property type="molecule type" value="Genomic_DNA"/>
</dbReference>
<comment type="caution">
    <text evidence="2">The sequence shown here is derived from an EMBL/GenBank/DDBJ whole genome shotgun (WGS) entry which is preliminary data.</text>
</comment>
<dbReference type="PANTHER" id="PTHR43792:SF1">
    <property type="entry name" value="N-ACETYLTRANSFERASE DOMAIN-CONTAINING PROTEIN"/>
    <property type="match status" value="1"/>
</dbReference>
<protein>
    <submittedName>
        <fullName evidence="2">GNAT family N-acetyltransferase</fullName>
    </submittedName>
</protein>
<reference evidence="2 3" key="1">
    <citation type="journal article" date="2008" name="Int. J. Syst. Evol. Microbiol.">
        <title>Luteimonas marina sp. nov., isolated from seawater.</title>
        <authorList>
            <person name="Baik K.S."/>
            <person name="Park S.C."/>
            <person name="Kim M.S."/>
            <person name="Kim E.M."/>
            <person name="Park C."/>
            <person name="Chun J."/>
            <person name="Seong C.N."/>
        </authorList>
    </citation>
    <scope>NUCLEOTIDE SEQUENCE [LARGE SCALE GENOMIC DNA]</scope>
    <source>
        <strain evidence="2 3">FR1330</strain>
    </source>
</reference>
<evidence type="ECO:0000313" key="3">
    <source>
        <dbReference type="Proteomes" id="UP000319980"/>
    </source>
</evidence>